<evidence type="ECO:0000256" key="1">
    <source>
        <dbReference type="ARBA" id="ARBA00004651"/>
    </source>
</evidence>
<feature type="transmembrane region" description="Helical" evidence="8">
    <location>
        <begin position="391"/>
        <end position="410"/>
    </location>
</feature>
<dbReference type="AlphaFoldDB" id="A0A1G7IXF1"/>
<comment type="similarity">
    <text evidence="2">Belongs to the UPF0718 family.</text>
</comment>
<evidence type="ECO:0000313" key="9">
    <source>
        <dbReference type="EMBL" id="SDF17412.1"/>
    </source>
</evidence>
<dbReference type="InterPro" id="IPR005524">
    <property type="entry name" value="DUF318"/>
</dbReference>
<evidence type="ECO:0008006" key="11">
    <source>
        <dbReference type="Google" id="ProtNLM"/>
    </source>
</evidence>
<feature type="transmembrane region" description="Helical" evidence="8">
    <location>
        <begin position="345"/>
        <end position="371"/>
    </location>
</feature>
<feature type="compositionally biased region" description="Low complexity" evidence="7">
    <location>
        <begin position="464"/>
        <end position="473"/>
    </location>
</feature>
<feature type="compositionally biased region" description="Low complexity" evidence="7">
    <location>
        <begin position="431"/>
        <end position="446"/>
    </location>
</feature>
<keyword evidence="4 8" id="KW-0812">Transmembrane</keyword>
<feature type="region of interest" description="Disordered" evidence="7">
    <location>
        <begin position="504"/>
        <end position="524"/>
    </location>
</feature>
<dbReference type="PANTHER" id="PTHR42775">
    <property type="entry name" value="PERMEASE RV2963-RELATED"/>
    <property type="match status" value="1"/>
</dbReference>
<evidence type="ECO:0000256" key="8">
    <source>
        <dbReference type="SAM" id="Phobius"/>
    </source>
</evidence>
<keyword evidence="5 8" id="KW-1133">Transmembrane helix</keyword>
<feature type="transmembrane region" description="Helical" evidence="8">
    <location>
        <begin position="274"/>
        <end position="296"/>
    </location>
</feature>
<sequence length="524" mass="56844">METAIDSAYEYLTMEAAILDGVLESLRIGVGFLWTAAWAIIMGLTVTSLVQVYVSKERMAQALGDGDLRGLTKATVFGAASSGCSFGAVAIGKGLFKKGAHAVNFLAFMFASTNLIVELGLMILLLLGWEFLLAELLGGLILIAVMAAIVHLTLPEALFEEVREALAERDRESAVSEDPTCGMEGTKAYTLTTDGGETLRFCSEGCLETYRQEASSRGGWRDELRSWGGWYKVANQYRKEWSMIWKDVVAGFLISGFVIVFVPQRVWNALFIQGDGLLVTAENAVMGVTIAVFSFVGSMGNVAFAVALWGGGVSFAGIIAFVYADLITIPVLNVYRKYYGWKVMLYILGVFFVTMAFTGFLMELLFDALGIVPDLAGGETATEQTYFEFNYTFFLNLVAFALSGFLLYVYRRGLGAVSARPESTAIRSAACGPTTRAPARPTTGRRITSARRRVSGCSRRRRGSSPISTRRSGVATTTMTTDDFVGGAPGMRDPVGVVLIRNHHTRRPRTTGMNSQTSNPGVSV</sequence>
<organism evidence="9 10">
    <name type="scientific">Halorubrum xinjiangense</name>
    <dbReference type="NCBI Taxonomy" id="261291"/>
    <lineage>
        <taxon>Archaea</taxon>
        <taxon>Methanobacteriati</taxon>
        <taxon>Methanobacteriota</taxon>
        <taxon>Stenosarchaea group</taxon>
        <taxon>Halobacteria</taxon>
        <taxon>Halobacteriales</taxon>
        <taxon>Haloferacaceae</taxon>
        <taxon>Halorubrum</taxon>
    </lineage>
</organism>
<keyword evidence="6 8" id="KW-0472">Membrane</keyword>
<feature type="transmembrane region" description="Helical" evidence="8">
    <location>
        <begin position="74"/>
        <end position="96"/>
    </location>
</feature>
<dbReference type="PANTHER" id="PTHR42775:SF1">
    <property type="entry name" value="PERMEASE RV2963-RELATED"/>
    <property type="match status" value="1"/>
</dbReference>
<dbReference type="Proteomes" id="UP000324020">
    <property type="component" value="Unassembled WGS sequence"/>
</dbReference>
<feature type="transmembrane region" description="Helical" evidence="8">
    <location>
        <begin position="102"/>
        <end position="129"/>
    </location>
</feature>
<dbReference type="GO" id="GO:0005886">
    <property type="term" value="C:plasma membrane"/>
    <property type="evidence" value="ECO:0007669"/>
    <property type="project" value="UniProtKB-SubCell"/>
</dbReference>
<name>A0A1G7IXF1_9EURY</name>
<feature type="transmembrane region" description="Helical" evidence="8">
    <location>
        <begin position="32"/>
        <end position="54"/>
    </location>
</feature>
<evidence type="ECO:0000256" key="7">
    <source>
        <dbReference type="SAM" id="MobiDB-lite"/>
    </source>
</evidence>
<evidence type="ECO:0000313" key="10">
    <source>
        <dbReference type="Proteomes" id="UP000324020"/>
    </source>
</evidence>
<evidence type="ECO:0000256" key="6">
    <source>
        <dbReference type="ARBA" id="ARBA00023136"/>
    </source>
</evidence>
<feature type="compositionally biased region" description="Basic residues" evidence="7">
    <location>
        <begin position="448"/>
        <end position="463"/>
    </location>
</feature>
<proteinExistence type="inferred from homology"/>
<evidence type="ECO:0000256" key="2">
    <source>
        <dbReference type="ARBA" id="ARBA00006386"/>
    </source>
</evidence>
<feature type="transmembrane region" description="Helical" evidence="8">
    <location>
        <begin position="243"/>
        <end position="262"/>
    </location>
</feature>
<feature type="transmembrane region" description="Helical" evidence="8">
    <location>
        <begin position="136"/>
        <end position="154"/>
    </location>
</feature>
<dbReference type="EMBL" id="FNBO01000002">
    <property type="protein sequence ID" value="SDF17412.1"/>
    <property type="molecule type" value="Genomic_DNA"/>
</dbReference>
<gene>
    <name evidence="9" type="ORF">SAMN04488067_102215</name>
</gene>
<accession>A0A1G7IXF1</accession>
<keyword evidence="10" id="KW-1185">Reference proteome</keyword>
<evidence type="ECO:0000256" key="5">
    <source>
        <dbReference type="ARBA" id="ARBA00022989"/>
    </source>
</evidence>
<feature type="transmembrane region" description="Helical" evidence="8">
    <location>
        <begin position="302"/>
        <end position="324"/>
    </location>
</feature>
<protein>
    <recommendedName>
        <fullName evidence="11">TRASH domain-containing protein</fullName>
    </recommendedName>
</protein>
<dbReference type="InterPro" id="IPR053166">
    <property type="entry name" value="UPF0718_permease"/>
</dbReference>
<evidence type="ECO:0000256" key="3">
    <source>
        <dbReference type="ARBA" id="ARBA00022475"/>
    </source>
</evidence>
<feature type="region of interest" description="Disordered" evidence="7">
    <location>
        <begin position="431"/>
        <end position="474"/>
    </location>
</feature>
<dbReference type="Pfam" id="PF03773">
    <property type="entry name" value="ArsP_1"/>
    <property type="match status" value="1"/>
</dbReference>
<evidence type="ECO:0000256" key="4">
    <source>
        <dbReference type="ARBA" id="ARBA00022692"/>
    </source>
</evidence>
<keyword evidence="3" id="KW-1003">Cell membrane</keyword>
<reference evidence="9 10" key="1">
    <citation type="submission" date="2016-10" db="EMBL/GenBank/DDBJ databases">
        <authorList>
            <person name="Varghese N."/>
            <person name="Submissions S."/>
        </authorList>
    </citation>
    <scope>NUCLEOTIDE SEQUENCE [LARGE SCALE GENOMIC DNA]</scope>
    <source>
        <strain evidence="9 10">CGMCC 1.3527</strain>
    </source>
</reference>
<feature type="compositionally biased region" description="Polar residues" evidence="7">
    <location>
        <begin position="511"/>
        <end position="524"/>
    </location>
</feature>
<comment type="subcellular location">
    <subcellularLocation>
        <location evidence="1">Cell membrane</location>
        <topology evidence="1">Multi-pass membrane protein</topology>
    </subcellularLocation>
</comment>